<evidence type="ECO:0000313" key="2">
    <source>
        <dbReference type="Proteomes" id="UP001055072"/>
    </source>
</evidence>
<reference evidence="1" key="1">
    <citation type="journal article" date="2021" name="Environ. Microbiol.">
        <title>Gene family expansions and transcriptome signatures uncover fungal adaptations to wood decay.</title>
        <authorList>
            <person name="Hage H."/>
            <person name="Miyauchi S."/>
            <person name="Viragh M."/>
            <person name="Drula E."/>
            <person name="Min B."/>
            <person name="Chaduli D."/>
            <person name="Navarro D."/>
            <person name="Favel A."/>
            <person name="Norest M."/>
            <person name="Lesage-Meessen L."/>
            <person name="Balint B."/>
            <person name="Merenyi Z."/>
            <person name="de Eugenio L."/>
            <person name="Morin E."/>
            <person name="Martinez A.T."/>
            <person name="Baldrian P."/>
            <person name="Stursova M."/>
            <person name="Martinez M.J."/>
            <person name="Novotny C."/>
            <person name="Magnuson J.K."/>
            <person name="Spatafora J.W."/>
            <person name="Maurice S."/>
            <person name="Pangilinan J."/>
            <person name="Andreopoulos W."/>
            <person name="LaButti K."/>
            <person name="Hundley H."/>
            <person name="Na H."/>
            <person name="Kuo A."/>
            <person name="Barry K."/>
            <person name="Lipzen A."/>
            <person name="Henrissat B."/>
            <person name="Riley R."/>
            <person name="Ahrendt S."/>
            <person name="Nagy L.G."/>
            <person name="Grigoriev I.V."/>
            <person name="Martin F."/>
            <person name="Rosso M.N."/>
        </authorList>
    </citation>
    <scope>NUCLEOTIDE SEQUENCE</scope>
    <source>
        <strain evidence="1">CBS 384.51</strain>
    </source>
</reference>
<proteinExistence type="predicted"/>
<sequence>SGVVFSTPDGDIQQLPLDKVTVDALVVDLSARVDIIQRFHNSSPDATPRAKYVFPVPARAAICGFEMHTANGGVLVGKVKERLRAQDQHETALQEGKRSALLDWATDDGTCSASYVMDLMLGDVESQVRFYVPVAVGQRYGQPPSNMENASSPAAHTRIRFNIHIQMQRSIKLVSCPSHEGLVLQPHQTRSGKNSKRKVVAKLRSQDFLAQDFVLLIDAEGLDEPRCLVEYNNRGMNTVALRLTLYPKFELPTRKAQEFIFLVDRSGSMWGQRIEIAKQALTRLLRILPRDGTIFNVFSFGDGCKYRWSRSVIYADDTLNEMVCYVTSMEADLGGTEIDSALRMTLDSRSKDIATAVFVLTDGGAYNVDEVKRHVKERVIQSHPDAPLRVFTLAIGEEVSTEMCQGIADAGNGECLWATTAETIFHKCAALVHAGSTFTLKDIWVHWGLPPKLLQQGVPNRAARLLVEGQVLRQSPSIIPVLSPGRRITVFALLEGDNLIVPDRVVLHAKRDGAGPPLEFEIPVRQVEFEAKNTHVQLLHTLAAKAIISELQDLNLSDPTVAEDRVKASIISLGEHYQLASRFTSFV</sequence>
<name>A0ACB8U5I4_9APHY</name>
<feature type="non-terminal residue" evidence="1">
    <location>
        <position position="587"/>
    </location>
</feature>
<dbReference type="Proteomes" id="UP001055072">
    <property type="component" value="Unassembled WGS sequence"/>
</dbReference>
<protein>
    <submittedName>
        <fullName evidence="1">Uncharacterized protein</fullName>
    </submittedName>
</protein>
<keyword evidence="2" id="KW-1185">Reference proteome</keyword>
<comment type="caution">
    <text evidence="1">The sequence shown here is derived from an EMBL/GenBank/DDBJ whole genome shotgun (WGS) entry which is preliminary data.</text>
</comment>
<evidence type="ECO:0000313" key="1">
    <source>
        <dbReference type="EMBL" id="KAI0089577.1"/>
    </source>
</evidence>
<feature type="non-terminal residue" evidence="1">
    <location>
        <position position="1"/>
    </location>
</feature>
<organism evidence="1 2">
    <name type="scientific">Irpex rosettiformis</name>
    <dbReference type="NCBI Taxonomy" id="378272"/>
    <lineage>
        <taxon>Eukaryota</taxon>
        <taxon>Fungi</taxon>
        <taxon>Dikarya</taxon>
        <taxon>Basidiomycota</taxon>
        <taxon>Agaricomycotina</taxon>
        <taxon>Agaricomycetes</taxon>
        <taxon>Polyporales</taxon>
        <taxon>Irpicaceae</taxon>
        <taxon>Irpex</taxon>
    </lineage>
</organism>
<dbReference type="EMBL" id="MU274910">
    <property type="protein sequence ID" value="KAI0089577.1"/>
    <property type="molecule type" value="Genomic_DNA"/>
</dbReference>
<accession>A0ACB8U5I4</accession>
<gene>
    <name evidence="1" type="ORF">BDY19DRAFT_870898</name>
</gene>